<dbReference type="Proteomes" id="UP000284403">
    <property type="component" value="Unassembled WGS sequence"/>
</dbReference>
<accession>A0A3R7KUF8</accession>
<dbReference type="Pfam" id="PF17958">
    <property type="entry name" value="EF-hand_13"/>
    <property type="match status" value="1"/>
</dbReference>
<proteinExistence type="predicted"/>
<dbReference type="InterPro" id="IPR002048">
    <property type="entry name" value="EF_hand_dom"/>
</dbReference>
<dbReference type="GeneID" id="40320504"/>
<keyword evidence="5" id="KW-1185">Reference proteome</keyword>
<dbReference type="SUPFAM" id="SSF47473">
    <property type="entry name" value="EF-hand"/>
    <property type="match status" value="1"/>
</dbReference>
<dbReference type="AlphaFoldDB" id="A0A3R7KUF8"/>
<gene>
    <name evidence="4" type="ORF">Tco025E_06893</name>
</gene>
<comment type="caution">
    <text evidence="4">The sequence shown here is derived from an EMBL/GenBank/DDBJ whole genome shotgun (WGS) entry which is preliminary data.</text>
</comment>
<dbReference type="FunFam" id="1.10.238.220:FF:000003">
    <property type="entry name" value="Phosphoprotein phosphatase 2A regulatory subunit"/>
    <property type="match status" value="1"/>
</dbReference>
<keyword evidence="1" id="KW-0479">Metal-binding</keyword>
<evidence type="ECO:0000313" key="5">
    <source>
        <dbReference type="Proteomes" id="UP000284403"/>
    </source>
</evidence>
<dbReference type="PROSITE" id="PS00018">
    <property type="entry name" value="EF_HAND_1"/>
    <property type="match status" value="1"/>
</dbReference>
<keyword evidence="2" id="KW-0106">Calcium</keyword>
<dbReference type="Gene3D" id="1.10.238.220">
    <property type="match status" value="1"/>
</dbReference>
<dbReference type="InterPro" id="IPR041534">
    <property type="entry name" value="EF-hand_13"/>
</dbReference>
<dbReference type="InterPro" id="IPR011992">
    <property type="entry name" value="EF-hand-dom_pair"/>
</dbReference>
<dbReference type="Pfam" id="PF13499">
    <property type="entry name" value="EF-hand_7"/>
    <property type="match status" value="1"/>
</dbReference>
<sequence length="514" mass="58607">MVIPMAVYTSYEDMATTMIGDVFRQPEVKRPPIASLRAVEDEDVQPFIRKEFARLPKPPKVSQGTRLPSSSAKGFTGLNNVMHSRQGLNYRLQLTQAMKLICTQCFGLPKYFAFLIVKILQVNVDFGHLAVQAVRGSFSMTAADAVRLPSSLSQTECMVQQLQHFFDICLRGRCIVRRVFEILMLSSLVATGGSENSTRGGGGSSGHRFAQDAARERQRSYLLPGDFCAYLEVLLEHHPGLLFLKRTPDFQSRYLETVIYRIFYDLDRFNRGRITYAELECSSLLDALRQVDATNDINAVLLYFSYEHFYVLYCRFWELDEDRDMLLSRAEFMRYAPAGMMNPVIAARVFSGAGRRTTCERRDRMNYEDFVWFCLSEEDKSTPTAIRYWFRILDLDGDGVLSAYELRSFYDATREKLAAHVPDGGVPFEDVICQIFDMFAVEASCGLRLEVLLAKPEAAAVALNVVTNVVRLLQFEQRDPFVTHQDRLEGGLEQSAWDRFARAEYDRLSSARGE</sequence>
<dbReference type="GO" id="GO:0019888">
    <property type="term" value="F:protein phosphatase regulator activity"/>
    <property type="evidence" value="ECO:0007669"/>
    <property type="project" value="TreeGrafter"/>
</dbReference>
<dbReference type="RefSeq" id="XP_029226132.1">
    <property type="nucleotide sequence ID" value="XM_029373761.1"/>
</dbReference>
<dbReference type="OrthoDB" id="5586at2759"/>
<dbReference type="PANTHER" id="PTHR14095">
    <property type="entry name" value="PHOSPHATASE 2A REGULATORY SUBUNIT-RELATED"/>
    <property type="match status" value="1"/>
</dbReference>
<dbReference type="GO" id="GO:0000159">
    <property type="term" value="C:protein phosphatase type 2A complex"/>
    <property type="evidence" value="ECO:0007669"/>
    <property type="project" value="TreeGrafter"/>
</dbReference>
<evidence type="ECO:0000259" key="3">
    <source>
        <dbReference type="PROSITE" id="PS50222"/>
    </source>
</evidence>
<dbReference type="FunFam" id="1.10.238.10:FF:000025">
    <property type="entry name" value="serine/threonine-protein phosphatase 2A regulatory subunit B'' subunit alpha"/>
    <property type="match status" value="1"/>
</dbReference>
<dbReference type="Gene3D" id="1.10.238.10">
    <property type="entry name" value="EF-hand"/>
    <property type="match status" value="1"/>
</dbReference>
<evidence type="ECO:0000256" key="2">
    <source>
        <dbReference type="ARBA" id="ARBA00022837"/>
    </source>
</evidence>
<dbReference type="GO" id="GO:0005509">
    <property type="term" value="F:calcium ion binding"/>
    <property type="evidence" value="ECO:0007669"/>
    <property type="project" value="InterPro"/>
</dbReference>
<reference evidence="4 5" key="1">
    <citation type="journal article" date="2018" name="BMC Genomics">
        <title>Genomic comparison of Trypanosoma conorhini and Trypanosoma rangeli to Trypanosoma cruzi strains of high and low virulence.</title>
        <authorList>
            <person name="Bradwell K.R."/>
            <person name="Koparde V.N."/>
            <person name="Matveyev A.V."/>
            <person name="Serrano M.G."/>
            <person name="Alves J.M."/>
            <person name="Parikh H."/>
            <person name="Huang B."/>
            <person name="Lee V."/>
            <person name="Espinosa-Alvarez O."/>
            <person name="Ortiz P.A."/>
            <person name="Costa-Martins A.G."/>
            <person name="Teixeira M.M."/>
            <person name="Buck G.A."/>
        </authorList>
    </citation>
    <scope>NUCLEOTIDE SEQUENCE [LARGE SCALE GENOMIC DNA]</scope>
    <source>
        <strain evidence="4 5">025E</strain>
    </source>
</reference>
<dbReference type="EMBL" id="MKKU01000495">
    <property type="protein sequence ID" value="RNF09954.1"/>
    <property type="molecule type" value="Genomic_DNA"/>
</dbReference>
<dbReference type="PANTHER" id="PTHR14095:SF0">
    <property type="entry name" value="MIP22305P"/>
    <property type="match status" value="1"/>
</dbReference>
<organism evidence="4 5">
    <name type="scientific">Trypanosoma conorhini</name>
    <dbReference type="NCBI Taxonomy" id="83891"/>
    <lineage>
        <taxon>Eukaryota</taxon>
        <taxon>Discoba</taxon>
        <taxon>Euglenozoa</taxon>
        <taxon>Kinetoplastea</taxon>
        <taxon>Metakinetoplastina</taxon>
        <taxon>Trypanosomatida</taxon>
        <taxon>Trypanosomatidae</taxon>
        <taxon>Trypanosoma</taxon>
    </lineage>
</organism>
<dbReference type="PROSITE" id="PS50222">
    <property type="entry name" value="EF_HAND_2"/>
    <property type="match status" value="1"/>
</dbReference>
<evidence type="ECO:0000313" key="4">
    <source>
        <dbReference type="EMBL" id="RNF09954.1"/>
    </source>
</evidence>
<evidence type="ECO:0000256" key="1">
    <source>
        <dbReference type="ARBA" id="ARBA00022723"/>
    </source>
</evidence>
<dbReference type="InterPro" id="IPR018247">
    <property type="entry name" value="EF_Hand_1_Ca_BS"/>
</dbReference>
<feature type="domain" description="EF-hand" evidence="3">
    <location>
        <begin position="381"/>
        <end position="416"/>
    </location>
</feature>
<name>A0A3R7KUF8_9TRYP</name>
<protein>
    <submittedName>
        <fullName evidence="4">Protein phosphatase 2 (Formerly 2A), regulatory subunit B</fullName>
    </submittedName>
</protein>